<evidence type="ECO:0000256" key="6">
    <source>
        <dbReference type="HAMAP-Rule" id="MF_00194"/>
    </source>
</evidence>
<dbReference type="GO" id="GO:0006310">
    <property type="term" value="P:DNA recombination"/>
    <property type="evidence" value="ECO:0007669"/>
    <property type="project" value="UniProtKB-UniRule"/>
</dbReference>
<dbReference type="Pfam" id="PF04381">
    <property type="entry name" value="RdgC"/>
    <property type="match status" value="1"/>
</dbReference>
<dbReference type="STRING" id="1255043.TVNIR_1789"/>
<dbReference type="GO" id="GO:0000018">
    <property type="term" value="P:regulation of DNA recombination"/>
    <property type="evidence" value="ECO:0007669"/>
    <property type="project" value="TreeGrafter"/>
</dbReference>
<organism evidence="7 8">
    <name type="scientific">Thioalkalivibrio nitratireducens (strain DSM 14787 / UNIQEM 213 / ALEN2)</name>
    <dbReference type="NCBI Taxonomy" id="1255043"/>
    <lineage>
        <taxon>Bacteria</taxon>
        <taxon>Pseudomonadati</taxon>
        <taxon>Pseudomonadota</taxon>
        <taxon>Gammaproteobacteria</taxon>
        <taxon>Chromatiales</taxon>
        <taxon>Ectothiorhodospiraceae</taxon>
        <taxon>Thioalkalivibrio</taxon>
    </lineage>
</organism>
<comment type="subcellular location">
    <subcellularLocation>
        <location evidence="1 6">Cytoplasm</location>
        <location evidence="1 6">Nucleoid</location>
    </subcellularLocation>
</comment>
<evidence type="ECO:0000256" key="2">
    <source>
        <dbReference type="ARBA" id="ARBA00008657"/>
    </source>
</evidence>
<dbReference type="GO" id="GO:0005737">
    <property type="term" value="C:cytoplasm"/>
    <property type="evidence" value="ECO:0007669"/>
    <property type="project" value="UniProtKB-UniRule"/>
</dbReference>
<dbReference type="PANTHER" id="PTHR38103">
    <property type="entry name" value="RECOMBINATION-ASSOCIATED PROTEIN RDGC"/>
    <property type="match status" value="1"/>
</dbReference>
<sequence length="337" mass="37224">MTLLPRHRGLKRWSGSGRLARPKTAQEGVAMWFRNLRLYRLAQPFTTSPEELHEALQAAAFRPCGSLEPETVGWVPPLGRQATQLAHAAADAILVSARRETRMLPASVINETLAERIETLEAAEGRDIGRREKSTLREQIVHELLPRAFTRSSVTAAVVLPQDDWLLVDTASKARAEELLSLLRKALGSLPVAPPKVGTDPANLMTSWLNGATLPAGLALGDECELKEAGDDAGVVRVKRVDLLSDEIRTHLDVGRRVSRLALVFEDRMRFVLDDELNIRRLGFEDEVLESLDDVDSDDELVQLDARFALLSLEVQRLLPQLVGWFGEAAEPESAAA</sequence>
<dbReference type="HOGENOM" id="CLU_052038_1_1_6"/>
<dbReference type="GO" id="GO:0043590">
    <property type="term" value="C:bacterial nucleoid"/>
    <property type="evidence" value="ECO:0007669"/>
    <property type="project" value="TreeGrafter"/>
</dbReference>
<dbReference type="Proteomes" id="UP000010809">
    <property type="component" value="Chromosome"/>
</dbReference>
<dbReference type="eggNOG" id="COG2974">
    <property type="taxonomic scope" value="Bacteria"/>
</dbReference>
<evidence type="ECO:0000256" key="1">
    <source>
        <dbReference type="ARBA" id="ARBA00004453"/>
    </source>
</evidence>
<evidence type="ECO:0000256" key="4">
    <source>
        <dbReference type="ARBA" id="ARBA00022490"/>
    </source>
</evidence>
<dbReference type="HAMAP" id="MF_00194">
    <property type="entry name" value="RdgC"/>
    <property type="match status" value="1"/>
</dbReference>
<keyword evidence="5 6" id="KW-0233">DNA recombination</keyword>
<dbReference type="EMBL" id="CP003989">
    <property type="protein sequence ID" value="AGA33451.1"/>
    <property type="molecule type" value="Genomic_DNA"/>
</dbReference>
<dbReference type="AlphaFoldDB" id="L0DYM4"/>
<keyword evidence="4 6" id="KW-0963">Cytoplasm</keyword>
<evidence type="ECO:0000256" key="3">
    <source>
        <dbReference type="ARBA" id="ARBA00022296"/>
    </source>
</evidence>
<proteinExistence type="inferred from homology"/>
<dbReference type="PANTHER" id="PTHR38103:SF1">
    <property type="entry name" value="RECOMBINATION-ASSOCIATED PROTEIN RDGC"/>
    <property type="match status" value="1"/>
</dbReference>
<accession>L0DYM4</accession>
<keyword evidence="8" id="KW-1185">Reference proteome</keyword>
<dbReference type="NCBIfam" id="NF001464">
    <property type="entry name" value="PRK00321.1-5"/>
    <property type="match status" value="1"/>
</dbReference>
<evidence type="ECO:0000313" key="7">
    <source>
        <dbReference type="EMBL" id="AGA33451.1"/>
    </source>
</evidence>
<protein>
    <recommendedName>
        <fullName evidence="3 6">Recombination-associated protein RdgC</fullName>
    </recommendedName>
</protein>
<evidence type="ECO:0000313" key="8">
    <source>
        <dbReference type="Proteomes" id="UP000010809"/>
    </source>
</evidence>
<comment type="similarity">
    <text evidence="2 6">Belongs to the RdgC family.</text>
</comment>
<dbReference type="PATRIC" id="fig|1255043.3.peg.1811"/>
<comment type="function">
    <text evidence="6">May be involved in recombination.</text>
</comment>
<dbReference type="NCBIfam" id="NF001462">
    <property type="entry name" value="PRK00321.1-3"/>
    <property type="match status" value="1"/>
</dbReference>
<reference evidence="7" key="1">
    <citation type="submission" date="2015-12" db="EMBL/GenBank/DDBJ databases">
        <authorList>
            <person name="Tikhonova T.V."/>
            <person name="Pavlov A.R."/>
            <person name="Beletsky A.V."/>
            <person name="Mardanov A.V."/>
            <person name="Sorokin D.Y."/>
            <person name="Ravin N.V."/>
            <person name="Popov V.O."/>
        </authorList>
    </citation>
    <scope>NUCLEOTIDE SEQUENCE</scope>
    <source>
        <strain evidence="7">DSM 14787</strain>
    </source>
</reference>
<dbReference type="KEGG" id="tni:TVNIR_1789"/>
<dbReference type="GO" id="GO:0003690">
    <property type="term" value="F:double-stranded DNA binding"/>
    <property type="evidence" value="ECO:0007669"/>
    <property type="project" value="TreeGrafter"/>
</dbReference>
<gene>
    <name evidence="7" type="primary">rdgC [H]</name>
    <name evidence="6" type="synonym">rdgC</name>
    <name evidence="7" type="ordered locus">TVNIR_1789</name>
</gene>
<dbReference type="InterPro" id="IPR007476">
    <property type="entry name" value="RdgC"/>
</dbReference>
<name>L0DYM4_THIND</name>
<evidence type="ECO:0000256" key="5">
    <source>
        <dbReference type="ARBA" id="ARBA00023172"/>
    </source>
</evidence>